<dbReference type="RefSeq" id="WP_354023931.1">
    <property type="nucleotide sequence ID" value="NZ_JBEPSJ010000001.1"/>
</dbReference>
<organism evidence="2 3">
    <name type="scientific">Conyzicola nivalis</name>
    <dbReference type="NCBI Taxonomy" id="1477021"/>
    <lineage>
        <taxon>Bacteria</taxon>
        <taxon>Bacillati</taxon>
        <taxon>Actinomycetota</taxon>
        <taxon>Actinomycetes</taxon>
        <taxon>Micrococcales</taxon>
        <taxon>Microbacteriaceae</taxon>
        <taxon>Conyzicola</taxon>
    </lineage>
</organism>
<evidence type="ECO:0000256" key="1">
    <source>
        <dbReference type="SAM" id="SignalP"/>
    </source>
</evidence>
<dbReference type="Proteomes" id="UP001549257">
    <property type="component" value="Unassembled WGS sequence"/>
</dbReference>
<sequence length="430" mass="45105">MKLSRTTLVASAVLGACVIPLVLSGCSSPEQLQAQREAVDRFSAQLEELPFVRDTSVTTNRSVPWSLTANVAVDLEPVTDRAALDELHDLACSIDVSPSPSVTLNYLFASGATLTQERLGQCWTEPLAFAEVIPALTVHESVISGVEWEERADEDGTTLDVVVGLNEPSTVASSTVVSGDLLSALVDDGTLVALQAPGIEISNGPLVDATTVVAVAADLAAKYPLLRVTFEEKGLFVELATDVAGITEEAQAYLAATYPALTITAVVDSTDAVDGSSPGQDMLDATDLVRESGLAQTARAGQNQMSVTTATTAANLEIVELLESEGHGDVRVKFTTTPADGPKLSIESGSQSPLAPIHVTDAAVIVKALAPLGTVDSVQYTPSHLKVYLADDVYDDKASIEKAEKALRAVVESGKVGAFSFVELNNRNLE</sequence>
<evidence type="ECO:0000313" key="3">
    <source>
        <dbReference type="Proteomes" id="UP001549257"/>
    </source>
</evidence>
<protein>
    <submittedName>
        <fullName evidence="2">Uncharacterized protein</fullName>
    </submittedName>
</protein>
<accession>A0ABV2QL43</accession>
<feature type="signal peptide" evidence="1">
    <location>
        <begin position="1"/>
        <end position="25"/>
    </location>
</feature>
<keyword evidence="3" id="KW-1185">Reference proteome</keyword>
<dbReference type="EMBL" id="JBEPSJ010000001">
    <property type="protein sequence ID" value="MET4581768.1"/>
    <property type="molecule type" value="Genomic_DNA"/>
</dbReference>
<name>A0ABV2QL43_9MICO</name>
<reference evidence="2 3" key="1">
    <citation type="submission" date="2024-06" db="EMBL/GenBank/DDBJ databases">
        <title>Sorghum-associated microbial communities from plants grown in Nebraska, USA.</title>
        <authorList>
            <person name="Schachtman D."/>
        </authorList>
    </citation>
    <scope>NUCLEOTIDE SEQUENCE [LARGE SCALE GENOMIC DNA]</scope>
    <source>
        <strain evidence="2 3">2857</strain>
    </source>
</reference>
<evidence type="ECO:0000313" key="2">
    <source>
        <dbReference type="EMBL" id="MET4581768.1"/>
    </source>
</evidence>
<keyword evidence="1" id="KW-0732">Signal</keyword>
<dbReference type="PROSITE" id="PS51257">
    <property type="entry name" value="PROKAR_LIPOPROTEIN"/>
    <property type="match status" value="1"/>
</dbReference>
<comment type="caution">
    <text evidence="2">The sequence shown here is derived from an EMBL/GenBank/DDBJ whole genome shotgun (WGS) entry which is preliminary data.</text>
</comment>
<feature type="chain" id="PRO_5046200048" evidence="1">
    <location>
        <begin position="26"/>
        <end position="430"/>
    </location>
</feature>
<proteinExistence type="predicted"/>
<gene>
    <name evidence="2" type="ORF">ABIE21_001258</name>
</gene>